<evidence type="ECO:0000313" key="9">
    <source>
        <dbReference type="EMBL" id="AAQ18183.1"/>
    </source>
</evidence>
<keyword evidence="5" id="KW-0547">Nucleotide-binding</keyword>
<gene>
    <name evidence="9" type="primary">nasD</name>
</gene>
<name>Q6WRT0_RHOCA</name>
<dbReference type="Pfam" id="PF00005">
    <property type="entry name" value="ABC_tran"/>
    <property type="match status" value="1"/>
</dbReference>
<dbReference type="SMART" id="SM00382">
    <property type="entry name" value="AAA"/>
    <property type="match status" value="1"/>
</dbReference>
<evidence type="ECO:0000256" key="1">
    <source>
        <dbReference type="ARBA" id="ARBA00004202"/>
    </source>
</evidence>
<dbReference type="Gene3D" id="3.40.50.300">
    <property type="entry name" value="P-loop containing nucleotide triphosphate hydrolases"/>
    <property type="match status" value="1"/>
</dbReference>
<dbReference type="GO" id="GO:0016887">
    <property type="term" value="F:ATP hydrolysis activity"/>
    <property type="evidence" value="ECO:0007669"/>
    <property type="project" value="InterPro"/>
</dbReference>
<feature type="domain" description="ABC transporter" evidence="8">
    <location>
        <begin position="4"/>
        <end position="239"/>
    </location>
</feature>
<evidence type="ECO:0000256" key="7">
    <source>
        <dbReference type="ARBA" id="ARBA00023136"/>
    </source>
</evidence>
<dbReference type="GO" id="GO:0015112">
    <property type="term" value="F:nitrate transmembrane transporter activity"/>
    <property type="evidence" value="ECO:0007669"/>
    <property type="project" value="InterPro"/>
</dbReference>
<reference evidence="9" key="1">
    <citation type="journal article" date="2004" name="J. Biol. Chem.">
        <title>Hydroxylamine assimilation by Rhodobacter capsulatus E1F1. requirement of the hcp gene (hybrid cluster protein) located in the nitrate assimilation nas gene region for hydroxylamine reduction.</title>
        <authorList>
            <person name="Cabello P."/>
            <person name="Pino C."/>
            <person name="Olmo-Mira M.F."/>
            <person name="Castillo F."/>
            <person name="Roldan M.D."/>
            <person name="Moreno-Vivian C."/>
        </authorList>
    </citation>
    <scope>NUCLEOTIDE SEQUENCE</scope>
</reference>
<dbReference type="GO" id="GO:0005524">
    <property type="term" value="F:ATP binding"/>
    <property type="evidence" value="ECO:0007669"/>
    <property type="project" value="UniProtKB-KW"/>
</dbReference>
<evidence type="ECO:0000259" key="8">
    <source>
        <dbReference type="PROSITE" id="PS50893"/>
    </source>
</evidence>
<dbReference type="PANTHER" id="PTHR42788">
    <property type="entry name" value="TAURINE IMPORT ATP-BINDING PROTEIN-RELATED"/>
    <property type="match status" value="1"/>
</dbReference>
<evidence type="ECO:0000256" key="6">
    <source>
        <dbReference type="ARBA" id="ARBA00022840"/>
    </source>
</evidence>
<dbReference type="AlphaFoldDB" id="Q6WRT0"/>
<dbReference type="PROSITE" id="PS00211">
    <property type="entry name" value="ABC_TRANSPORTER_1"/>
    <property type="match status" value="1"/>
</dbReference>
<dbReference type="PROSITE" id="PS50893">
    <property type="entry name" value="ABC_TRANSPORTER_2"/>
    <property type="match status" value="1"/>
</dbReference>
<sequence length="265" mass="29402">MSYLKIDRVVKSFAGPGGRENVVLQDVRLNVEKGEFVSIIGHSGCGKSTLLNLVGGLMQVTTGAIKLEGAEVNAPGPDRAIVFQNHSLLPWLTVYDNVKLAVDKVFGRRKSRAEKRDWIMENLDLVHMTHAMDKRPGEISGGMKQRVGIARALAMEPKILLLDEPFGALDALTRAHLQDAVMEIHARLGNTMLMITHDVDEAVLLADRIVMMTNGPAATIGEVLDVRIPRPRDRIPLSTDPTYVRARESVLRFLYERHRLVEAAE</sequence>
<protein>
    <submittedName>
        <fullName evidence="9">NasD</fullName>
    </submittedName>
</protein>
<keyword evidence="4" id="KW-1003">Cell membrane</keyword>
<proteinExistence type="inferred from homology"/>
<keyword evidence="7" id="KW-0472">Membrane</keyword>
<comment type="similarity">
    <text evidence="2">Belongs to the ABC transporter superfamily.</text>
</comment>
<dbReference type="EMBL" id="AY273169">
    <property type="protein sequence ID" value="AAQ18183.1"/>
    <property type="molecule type" value="Genomic_DNA"/>
</dbReference>
<dbReference type="NCBIfam" id="TIGR01184">
    <property type="entry name" value="ntrCD"/>
    <property type="match status" value="1"/>
</dbReference>
<dbReference type="SUPFAM" id="SSF52540">
    <property type="entry name" value="P-loop containing nucleoside triphosphate hydrolases"/>
    <property type="match status" value="1"/>
</dbReference>
<accession>Q6WRT0</accession>
<evidence type="ECO:0000256" key="4">
    <source>
        <dbReference type="ARBA" id="ARBA00022475"/>
    </source>
</evidence>
<evidence type="ECO:0000256" key="5">
    <source>
        <dbReference type="ARBA" id="ARBA00022741"/>
    </source>
</evidence>
<dbReference type="InterPro" id="IPR050166">
    <property type="entry name" value="ABC_transporter_ATP-bind"/>
</dbReference>
<keyword evidence="6" id="KW-0067">ATP-binding</keyword>
<dbReference type="InterPro" id="IPR017871">
    <property type="entry name" value="ABC_transporter-like_CS"/>
</dbReference>
<comment type="subcellular location">
    <subcellularLocation>
        <location evidence="1">Cell membrane</location>
        <topology evidence="1">Peripheral membrane protein</topology>
    </subcellularLocation>
</comment>
<dbReference type="PANTHER" id="PTHR42788:SF7">
    <property type="entry name" value="NITRATE ABC TRANSPORTER ATP-BINDING PROTEIN"/>
    <property type="match status" value="1"/>
</dbReference>
<dbReference type="InterPro" id="IPR003439">
    <property type="entry name" value="ABC_transporter-like_ATP-bd"/>
</dbReference>
<dbReference type="InterPro" id="IPR005890">
    <property type="entry name" value="NO3_transporter_ATP-bd-like"/>
</dbReference>
<keyword evidence="3" id="KW-0813">Transport</keyword>
<dbReference type="InterPro" id="IPR003593">
    <property type="entry name" value="AAA+_ATPase"/>
</dbReference>
<organism evidence="9">
    <name type="scientific">Rhodobacter capsulatus</name>
    <name type="common">Rhodopseudomonas capsulata</name>
    <dbReference type="NCBI Taxonomy" id="1061"/>
    <lineage>
        <taxon>Bacteria</taxon>
        <taxon>Pseudomonadati</taxon>
        <taxon>Pseudomonadota</taxon>
        <taxon>Alphaproteobacteria</taxon>
        <taxon>Rhodobacterales</taxon>
        <taxon>Rhodobacter group</taxon>
        <taxon>Rhodobacter</taxon>
    </lineage>
</organism>
<dbReference type="InterPro" id="IPR027417">
    <property type="entry name" value="P-loop_NTPase"/>
</dbReference>
<evidence type="ECO:0000256" key="2">
    <source>
        <dbReference type="ARBA" id="ARBA00005417"/>
    </source>
</evidence>
<dbReference type="GO" id="GO:0005886">
    <property type="term" value="C:plasma membrane"/>
    <property type="evidence" value="ECO:0007669"/>
    <property type="project" value="UniProtKB-SubCell"/>
</dbReference>
<evidence type="ECO:0000256" key="3">
    <source>
        <dbReference type="ARBA" id="ARBA00022448"/>
    </source>
</evidence>
<dbReference type="CDD" id="cd03293">
    <property type="entry name" value="ABC_NrtD_SsuB_transporters"/>
    <property type="match status" value="1"/>
</dbReference>